<protein>
    <recommendedName>
        <fullName evidence="2">C2H2-type domain-containing protein</fullName>
    </recommendedName>
</protein>
<dbReference type="AlphaFoldDB" id="M3B7W3"/>
<dbReference type="EMBL" id="KB456261">
    <property type="protein sequence ID" value="EMF15917.1"/>
    <property type="molecule type" value="Genomic_DNA"/>
</dbReference>
<keyword evidence="4" id="KW-1185">Reference proteome</keyword>
<dbReference type="OMA" id="CMTPQKR"/>
<dbReference type="HOGENOM" id="CLU_055660_1_0_1"/>
<feature type="region of interest" description="Disordered" evidence="1">
    <location>
        <begin position="1"/>
        <end position="26"/>
    </location>
</feature>
<dbReference type="PROSITE" id="PS00028">
    <property type="entry name" value="ZINC_FINGER_C2H2_1"/>
    <property type="match status" value="1"/>
</dbReference>
<dbReference type="eggNOG" id="KOG4173">
    <property type="taxonomic scope" value="Eukaryota"/>
</dbReference>
<name>M3B7W3_SPHMS</name>
<dbReference type="InterPro" id="IPR039258">
    <property type="entry name" value="ZNF511"/>
</dbReference>
<dbReference type="Proteomes" id="UP000016931">
    <property type="component" value="Unassembled WGS sequence"/>
</dbReference>
<evidence type="ECO:0000313" key="3">
    <source>
        <dbReference type="EMBL" id="EMF15917.1"/>
    </source>
</evidence>
<dbReference type="RefSeq" id="XP_016764038.1">
    <property type="nucleotide sequence ID" value="XM_016909556.1"/>
</dbReference>
<organism evidence="3 4">
    <name type="scientific">Sphaerulina musiva (strain SO2202)</name>
    <name type="common">Poplar stem canker fungus</name>
    <name type="synonym">Septoria musiva</name>
    <dbReference type="NCBI Taxonomy" id="692275"/>
    <lineage>
        <taxon>Eukaryota</taxon>
        <taxon>Fungi</taxon>
        <taxon>Dikarya</taxon>
        <taxon>Ascomycota</taxon>
        <taxon>Pezizomycotina</taxon>
        <taxon>Dothideomycetes</taxon>
        <taxon>Dothideomycetidae</taxon>
        <taxon>Mycosphaerellales</taxon>
        <taxon>Mycosphaerellaceae</taxon>
        <taxon>Sphaerulina</taxon>
    </lineage>
</organism>
<sequence length="257" mass="29189">MAKRVREPSLSIHGSTPEDAPSATVEEAGHTPKYVELEEAALTRTESVFRCLLPPHKAMSFPTYSDYESHYNASHTNRCKQCRRNFPTSHFLQLHLSENHDPIIAVKRERGDKTFACFLEDCDKVCIDWKKRRSHLVDKHHYPKNYDFLVVNNGIDGKWTMLRRGIDSDGHRKSSRARRASSATQATQMTDDTSASQETEETVPDELPMKQRSMDVAKARDEDPALEAVMKSMSSLQFVPRSVTFGKRKGKSGFAKS</sequence>
<evidence type="ECO:0000259" key="2">
    <source>
        <dbReference type="PROSITE" id="PS00028"/>
    </source>
</evidence>
<gene>
    <name evidence="3" type="ORF">SEPMUDRAFT_61266</name>
</gene>
<dbReference type="InterPro" id="IPR013087">
    <property type="entry name" value="Znf_C2H2_type"/>
</dbReference>
<evidence type="ECO:0000256" key="1">
    <source>
        <dbReference type="SAM" id="MobiDB-lite"/>
    </source>
</evidence>
<dbReference type="PANTHER" id="PTHR21354:SF0">
    <property type="entry name" value="ZINC FINGER PROTEIN 511"/>
    <property type="match status" value="1"/>
</dbReference>
<proteinExistence type="predicted"/>
<dbReference type="PANTHER" id="PTHR21354">
    <property type="entry name" value="ZINC FINGER PROTEIN 511"/>
    <property type="match status" value="1"/>
</dbReference>
<dbReference type="GeneID" id="27906693"/>
<reference evidence="3 4" key="1">
    <citation type="journal article" date="2012" name="PLoS Pathog.">
        <title>Diverse lifestyles and strategies of plant pathogenesis encoded in the genomes of eighteen Dothideomycetes fungi.</title>
        <authorList>
            <person name="Ohm R.A."/>
            <person name="Feau N."/>
            <person name="Henrissat B."/>
            <person name="Schoch C.L."/>
            <person name="Horwitz B.A."/>
            <person name="Barry K.W."/>
            <person name="Condon B.J."/>
            <person name="Copeland A.C."/>
            <person name="Dhillon B."/>
            <person name="Glaser F."/>
            <person name="Hesse C.N."/>
            <person name="Kosti I."/>
            <person name="LaButti K."/>
            <person name="Lindquist E.A."/>
            <person name="Lucas S."/>
            <person name="Salamov A.A."/>
            <person name="Bradshaw R.E."/>
            <person name="Ciuffetti L."/>
            <person name="Hamelin R.C."/>
            <person name="Kema G.H.J."/>
            <person name="Lawrence C."/>
            <person name="Scott J.A."/>
            <person name="Spatafora J.W."/>
            <person name="Turgeon B.G."/>
            <person name="de Wit P.J.G.M."/>
            <person name="Zhong S."/>
            <person name="Goodwin S.B."/>
            <person name="Grigoriev I.V."/>
        </authorList>
    </citation>
    <scope>NUCLEOTIDE SEQUENCE [LARGE SCALE GENOMIC DNA]</scope>
    <source>
        <strain evidence="3 4">SO2202</strain>
    </source>
</reference>
<feature type="domain" description="C2H2-type" evidence="2">
    <location>
        <begin position="79"/>
        <end position="100"/>
    </location>
</feature>
<feature type="compositionally biased region" description="Basic and acidic residues" evidence="1">
    <location>
        <begin position="207"/>
        <end position="223"/>
    </location>
</feature>
<evidence type="ECO:0000313" key="4">
    <source>
        <dbReference type="Proteomes" id="UP000016931"/>
    </source>
</evidence>
<feature type="region of interest" description="Disordered" evidence="1">
    <location>
        <begin position="165"/>
        <end position="225"/>
    </location>
</feature>
<dbReference type="OrthoDB" id="18440at2759"/>
<dbReference type="SMART" id="SM00355">
    <property type="entry name" value="ZnF_C2H2"/>
    <property type="match status" value="3"/>
</dbReference>
<accession>M3B7W3</accession>